<accession>A0AAV7QUS0</accession>
<dbReference type="AlphaFoldDB" id="A0AAV7QUS0"/>
<name>A0AAV7QUS0_PLEWA</name>
<dbReference type="Proteomes" id="UP001066276">
    <property type="component" value="Chromosome 6"/>
</dbReference>
<keyword evidence="2" id="KW-1185">Reference proteome</keyword>
<gene>
    <name evidence="1" type="ORF">NDU88_009288</name>
</gene>
<evidence type="ECO:0000313" key="2">
    <source>
        <dbReference type="Proteomes" id="UP001066276"/>
    </source>
</evidence>
<reference evidence="1" key="1">
    <citation type="journal article" date="2022" name="bioRxiv">
        <title>Sequencing and chromosome-scale assembly of the giantPleurodeles waltlgenome.</title>
        <authorList>
            <person name="Brown T."/>
            <person name="Elewa A."/>
            <person name="Iarovenko S."/>
            <person name="Subramanian E."/>
            <person name="Araus A.J."/>
            <person name="Petzold A."/>
            <person name="Susuki M."/>
            <person name="Suzuki K.-i.T."/>
            <person name="Hayashi T."/>
            <person name="Toyoda A."/>
            <person name="Oliveira C."/>
            <person name="Osipova E."/>
            <person name="Leigh N.D."/>
            <person name="Simon A."/>
            <person name="Yun M.H."/>
        </authorList>
    </citation>
    <scope>NUCLEOTIDE SEQUENCE</scope>
    <source>
        <strain evidence="1">20211129_DDA</strain>
        <tissue evidence="1">Liver</tissue>
    </source>
</reference>
<protein>
    <submittedName>
        <fullName evidence="1">Uncharacterized protein</fullName>
    </submittedName>
</protein>
<sequence>MWRKGEPRVSLSVITAPIGRRFRARRLSSLAVSSLPFPTRGVARTAAGVLRSRVCRESGPESSGTSPELRRPALGAAFSLRPHLDVIFTGCGAELF</sequence>
<comment type="caution">
    <text evidence="1">The sequence shown here is derived from an EMBL/GenBank/DDBJ whole genome shotgun (WGS) entry which is preliminary data.</text>
</comment>
<proteinExistence type="predicted"/>
<evidence type="ECO:0000313" key="1">
    <source>
        <dbReference type="EMBL" id="KAJ1142976.1"/>
    </source>
</evidence>
<dbReference type="EMBL" id="JANPWB010000010">
    <property type="protein sequence ID" value="KAJ1142976.1"/>
    <property type="molecule type" value="Genomic_DNA"/>
</dbReference>
<organism evidence="1 2">
    <name type="scientific">Pleurodeles waltl</name>
    <name type="common">Iberian ribbed newt</name>
    <dbReference type="NCBI Taxonomy" id="8319"/>
    <lineage>
        <taxon>Eukaryota</taxon>
        <taxon>Metazoa</taxon>
        <taxon>Chordata</taxon>
        <taxon>Craniata</taxon>
        <taxon>Vertebrata</taxon>
        <taxon>Euteleostomi</taxon>
        <taxon>Amphibia</taxon>
        <taxon>Batrachia</taxon>
        <taxon>Caudata</taxon>
        <taxon>Salamandroidea</taxon>
        <taxon>Salamandridae</taxon>
        <taxon>Pleurodelinae</taxon>
        <taxon>Pleurodeles</taxon>
    </lineage>
</organism>